<comment type="caution">
    <text evidence="1">The sequence shown here is derived from an EMBL/GenBank/DDBJ whole genome shotgun (WGS) entry which is preliminary data.</text>
</comment>
<evidence type="ECO:0000313" key="2">
    <source>
        <dbReference type="Proteomes" id="UP000224386"/>
    </source>
</evidence>
<sequence length="1279" mass="149990">MSEKIYSIASPSLCTKKKSHVVSIPLGSTMKKTYSLSLSVLNPFVKNANNFPVSLPPYSRFKAVKEEDAGVFATKIVKGKGILTDLVVEAIRQVEVTANIAKVDIANLMRSINMELLSIQDSKPLKEILADVHYYQKAMQHDRTFDMEHMEGNNGSRLDTKYADVTEMSSTDRKIYKAGNMLPIEQERVKQKLREFATNVDEIPRWVQVARILYGEGFYETILTERREQEICSTVVRNVDHVEISQKELPVQDISDFELYNKLPREVTTSYEEFDLFTDTGIPVYMPDYDLFARKQREIQTRNINYNTANRNAIQKNGEMNYFEFVNRKALKIDGRFINIEDLERKKLELQTNEYDVSFAERIIQDIYTYGGHVYNNAQKLLIEYDSSHIEMNDVNHITHEYESKFISEYELLERQYHSNEINLVETLMVTSQNHLYMDYNLPEMIQSDVLTKEVEVKLAEDEQVNKKTKHVWTEYIHHEEIDLIHKQLLGTIQDNYEFASRQIKKLTGFYEGFDLFNSLGIPVYMPDYDLFARVQRELQAKQITVNSAKRDIRSVYGNVRDTDLADRSMQEKEGVFFDVAAIDRKVLQMEVNVPSYELSNRVIDEQEAMGIYGYEHFNRVNGQYHTAQADISSMDRILGEIETPFTNVYELAKRNLHELLVEDDKVTDSVLYNRLFISKESNEPITSERVKVDIETEWTSPVEFTKQEQLIAHNEEGYELVNRHVKEQDSRYEEFDLFDLIGTPVYLPEYDLFARIQRELLTDIETAEIANRENNIEAEINTVDSIGNLVKEVATNIIDSNDIGHIEKELQTSIEQYETATNDRNWYAESTISNPMTKRVPEIDTHIIATDQLERIIKERNTNVIKDEELERLTKQLIMKIKYFDDLQQINNEYESNIFEADEWQRKADNKASIHEYDVSESERELASEEIRTTLTNKYNTFNTTIGEIEQSSRTVDSESILVESDTFVLEKEKEIEALYEEFDLFEGLGIPVYLPDYDLFARIQRELQTNIDTYEIMNKENETRAEISSFYQFGNVLQEVDATVATIDNVKVVKELAAKMIDKENFKIIDRELQISIEQYETAMNDRNWYVKNITSAPMEKLMKEAEANIVVTDQFHKDVREFNTNVVKNEEVERTVRNIMMNILELKDMHRKSIEEASNIHELYEWERKSTHKSSINTYGMFENVRELSSIEIQSTPVNRRNLVHTNIDEIEQFNRILDNESILVENDTFKLENIYQAEEPVEFEESDILIEEEPKIWLKHSRESWWNNWNWKKTR</sequence>
<dbReference type="Proteomes" id="UP000224386">
    <property type="component" value="Unassembled WGS sequence"/>
</dbReference>
<name>A0A2B2M009_BACCE</name>
<protein>
    <submittedName>
        <fullName evidence="1">Uncharacterized protein</fullName>
    </submittedName>
</protein>
<dbReference type="AlphaFoldDB" id="A0A2B2M009"/>
<organism evidence="1 2">
    <name type="scientific">Bacillus cereus</name>
    <dbReference type="NCBI Taxonomy" id="1396"/>
    <lineage>
        <taxon>Bacteria</taxon>
        <taxon>Bacillati</taxon>
        <taxon>Bacillota</taxon>
        <taxon>Bacilli</taxon>
        <taxon>Bacillales</taxon>
        <taxon>Bacillaceae</taxon>
        <taxon>Bacillus</taxon>
        <taxon>Bacillus cereus group</taxon>
    </lineage>
</organism>
<reference evidence="1 2" key="1">
    <citation type="submission" date="2017-09" db="EMBL/GenBank/DDBJ databases">
        <title>Large-scale bioinformatics analysis of Bacillus genomes uncovers conserved roles of natural products in bacterial physiology.</title>
        <authorList>
            <consortium name="Agbiome Team Llc"/>
            <person name="Bleich R.M."/>
            <person name="Grubbs K.J."/>
            <person name="Santa Maria K.C."/>
            <person name="Allen S.E."/>
            <person name="Farag S."/>
            <person name="Shank E.A."/>
            <person name="Bowers A."/>
        </authorList>
    </citation>
    <scope>NUCLEOTIDE SEQUENCE [LARGE SCALE GENOMIC DNA]</scope>
    <source>
        <strain evidence="1 2">AFS070861</strain>
    </source>
</reference>
<evidence type="ECO:0000313" key="1">
    <source>
        <dbReference type="EMBL" id="PFQ47822.1"/>
    </source>
</evidence>
<dbReference type="EMBL" id="NVAP01000019">
    <property type="protein sequence ID" value="PFQ47822.1"/>
    <property type="molecule type" value="Genomic_DNA"/>
</dbReference>
<accession>A0A2B2M009</accession>
<proteinExistence type="predicted"/>
<gene>
    <name evidence="1" type="ORF">COK05_08745</name>
</gene>